<keyword evidence="3 4" id="KW-0732">Signal</keyword>
<dbReference type="Pfam" id="PF00497">
    <property type="entry name" value="SBP_bac_3"/>
    <property type="match status" value="1"/>
</dbReference>
<comment type="caution">
    <text evidence="6">The sequence shown here is derived from an EMBL/GenBank/DDBJ whole genome shotgun (WGS) entry which is preliminary data.</text>
</comment>
<reference evidence="6 7" key="1">
    <citation type="submission" date="2019-03" db="EMBL/GenBank/DDBJ databases">
        <title>Genomic Encyclopedia of Type Strains, Phase IV (KMG-IV): sequencing the most valuable type-strain genomes for metagenomic binning, comparative biology and taxonomic classification.</title>
        <authorList>
            <person name="Goeker M."/>
        </authorList>
    </citation>
    <scope>NUCLEOTIDE SEQUENCE [LARGE SCALE GENOMIC DNA]</scope>
    <source>
        <strain evidence="6 7">DSM 9035</strain>
    </source>
</reference>
<evidence type="ECO:0000256" key="3">
    <source>
        <dbReference type="ARBA" id="ARBA00022729"/>
    </source>
</evidence>
<evidence type="ECO:0000313" key="6">
    <source>
        <dbReference type="EMBL" id="TCT02955.1"/>
    </source>
</evidence>
<dbReference type="PANTHER" id="PTHR30085:SF2">
    <property type="entry name" value="GLUTAMATE_ASPARTATE IMPORT SOLUTE-BINDING PROTEIN"/>
    <property type="match status" value="1"/>
</dbReference>
<dbReference type="GO" id="GO:0005576">
    <property type="term" value="C:extracellular region"/>
    <property type="evidence" value="ECO:0007669"/>
    <property type="project" value="TreeGrafter"/>
</dbReference>
<organism evidence="6 7">
    <name type="scientific">Aquabacter spiritensis</name>
    <dbReference type="NCBI Taxonomy" id="933073"/>
    <lineage>
        <taxon>Bacteria</taxon>
        <taxon>Pseudomonadati</taxon>
        <taxon>Pseudomonadota</taxon>
        <taxon>Alphaproteobacteria</taxon>
        <taxon>Hyphomicrobiales</taxon>
        <taxon>Xanthobacteraceae</taxon>
        <taxon>Aquabacter</taxon>
    </lineage>
</organism>
<dbReference type="InterPro" id="IPR001638">
    <property type="entry name" value="Solute-binding_3/MltF_N"/>
</dbReference>
<keyword evidence="7" id="KW-1185">Reference proteome</keyword>
<evidence type="ECO:0000256" key="4">
    <source>
        <dbReference type="SAM" id="SignalP"/>
    </source>
</evidence>
<dbReference type="PANTHER" id="PTHR30085">
    <property type="entry name" value="AMINO ACID ABC TRANSPORTER PERMEASE"/>
    <property type="match status" value="1"/>
</dbReference>
<dbReference type="GO" id="GO:0006865">
    <property type="term" value="P:amino acid transport"/>
    <property type="evidence" value="ECO:0007669"/>
    <property type="project" value="TreeGrafter"/>
</dbReference>
<dbReference type="EMBL" id="SMAI01000011">
    <property type="protein sequence ID" value="TCT02955.1"/>
    <property type="molecule type" value="Genomic_DNA"/>
</dbReference>
<dbReference type="CDD" id="cd13688">
    <property type="entry name" value="PBP2_GltI_DEBP"/>
    <property type="match status" value="1"/>
</dbReference>
<accession>A0A4R3LWC3</accession>
<dbReference type="Gene3D" id="3.40.190.10">
    <property type="entry name" value="Periplasmic binding protein-like II"/>
    <property type="match status" value="2"/>
</dbReference>
<evidence type="ECO:0000259" key="5">
    <source>
        <dbReference type="SMART" id="SM00062"/>
    </source>
</evidence>
<dbReference type="RefSeq" id="WP_338023414.1">
    <property type="nucleotide sequence ID" value="NZ_SMAI01000011.1"/>
</dbReference>
<feature type="chain" id="PRO_5020322806" evidence="4">
    <location>
        <begin position="25"/>
        <end position="297"/>
    </location>
</feature>
<dbReference type="AlphaFoldDB" id="A0A4R3LWC3"/>
<comment type="similarity">
    <text evidence="1">Belongs to the bacterial solute-binding protein 3 family.</text>
</comment>
<evidence type="ECO:0000256" key="2">
    <source>
        <dbReference type="ARBA" id="ARBA00022448"/>
    </source>
</evidence>
<sequence length="297" mass="31372">MMFRQTFLPVAVLAAIGLSSAAAAATLDKIKSTGTLTLGYRESSVPFSYLGADQKPVGLSIDLCAAVAEAVKAKLAMPGLKVAMTPVNASNRIPLIQNGTVDLECGSTTNTADRQKQVAFSVATFVSQPSWLTMAASGISDLAGLKGKTVVVTQGSLNYALAQKITKENNLDLVFVQAKDQAESLLMLRTGRAAGWFEDRILQAGLAASAPDPKAFKFLPGQFGGFDYYGLMFAKDDPDFKAVVDGAIRAQMASGAFAKLYEKWFTQPIPPNGQNLSLPMGEALRARVAAPSDALTP</sequence>
<proteinExistence type="inferred from homology"/>
<dbReference type="SMART" id="SM00062">
    <property type="entry name" value="PBPb"/>
    <property type="match status" value="1"/>
</dbReference>
<feature type="domain" description="Solute-binding protein family 3/N-terminal" evidence="5">
    <location>
        <begin position="35"/>
        <end position="268"/>
    </location>
</feature>
<protein>
    <submittedName>
        <fullName evidence="6">L-glutamate-binding protein /L-aspartate-binding protein</fullName>
    </submittedName>
</protein>
<evidence type="ECO:0000256" key="1">
    <source>
        <dbReference type="ARBA" id="ARBA00010333"/>
    </source>
</evidence>
<dbReference type="InterPro" id="IPR051455">
    <property type="entry name" value="Bact_solute-bind_prot3"/>
</dbReference>
<keyword evidence="2" id="KW-0813">Transport</keyword>
<evidence type="ECO:0000313" key="7">
    <source>
        <dbReference type="Proteomes" id="UP000294664"/>
    </source>
</evidence>
<dbReference type="GO" id="GO:0030288">
    <property type="term" value="C:outer membrane-bounded periplasmic space"/>
    <property type="evidence" value="ECO:0007669"/>
    <property type="project" value="TreeGrafter"/>
</dbReference>
<gene>
    <name evidence="6" type="ORF">EDC64_111127</name>
</gene>
<feature type="signal peptide" evidence="4">
    <location>
        <begin position="1"/>
        <end position="24"/>
    </location>
</feature>
<name>A0A4R3LWC3_9HYPH</name>
<dbReference type="SUPFAM" id="SSF53850">
    <property type="entry name" value="Periplasmic binding protein-like II"/>
    <property type="match status" value="1"/>
</dbReference>
<dbReference type="Proteomes" id="UP000294664">
    <property type="component" value="Unassembled WGS sequence"/>
</dbReference>